<proteinExistence type="predicted"/>
<evidence type="ECO:0000259" key="1">
    <source>
        <dbReference type="Pfam" id="PF13649"/>
    </source>
</evidence>
<dbReference type="Proteomes" id="UP001596512">
    <property type="component" value="Unassembled WGS sequence"/>
</dbReference>
<protein>
    <submittedName>
        <fullName evidence="2">Class I SAM-dependent methyltransferase</fullName>
        <ecNumber evidence="2">2.1.-.-</ecNumber>
    </submittedName>
</protein>
<dbReference type="InterPro" id="IPR041698">
    <property type="entry name" value="Methyltransf_25"/>
</dbReference>
<evidence type="ECO:0000313" key="3">
    <source>
        <dbReference type="Proteomes" id="UP001596512"/>
    </source>
</evidence>
<name>A0ABW2TUK5_9PSEU</name>
<dbReference type="EMBL" id="JBHTEY010000004">
    <property type="protein sequence ID" value="MFC7616483.1"/>
    <property type="molecule type" value="Genomic_DNA"/>
</dbReference>
<reference evidence="3" key="1">
    <citation type="journal article" date="2019" name="Int. J. Syst. Evol. Microbiol.">
        <title>The Global Catalogue of Microorganisms (GCM) 10K type strain sequencing project: providing services to taxonomists for standard genome sequencing and annotation.</title>
        <authorList>
            <consortium name="The Broad Institute Genomics Platform"/>
            <consortium name="The Broad Institute Genome Sequencing Center for Infectious Disease"/>
            <person name="Wu L."/>
            <person name="Ma J."/>
        </authorList>
    </citation>
    <scope>NUCLEOTIDE SEQUENCE [LARGE SCALE GENOMIC DNA]</scope>
    <source>
        <strain evidence="3">JCM 17695</strain>
    </source>
</reference>
<dbReference type="EC" id="2.1.-.-" evidence="2"/>
<accession>A0ABW2TUK5</accession>
<comment type="caution">
    <text evidence="2">The sequence shown here is derived from an EMBL/GenBank/DDBJ whole genome shotgun (WGS) entry which is preliminary data.</text>
</comment>
<dbReference type="GO" id="GO:0008168">
    <property type="term" value="F:methyltransferase activity"/>
    <property type="evidence" value="ECO:0007669"/>
    <property type="project" value="UniProtKB-KW"/>
</dbReference>
<organism evidence="2 3">
    <name type="scientific">Actinokineospora soli</name>
    <dbReference type="NCBI Taxonomy" id="1048753"/>
    <lineage>
        <taxon>Bacteria</taxon>
        <taxon>Bacillati</taxon>
        <taxon>Actinomycetota</taxon>
        <taxon>Actinomycetes</taxon>
        <taxon>Pseudonocardiales</taxon>
        <taxon>Pseudonocardiaceae</taxon>
        <taxon>Actinokineospora</taxon>
    </lineage>
</organism>
<dbReference type="Gene3D" id="3.40.50.150">
    <property type="entry name" value="Vaccinia Virus protein VP39"/>
    <property type="match status" value="1"/>
</dbReference>
<evidence type="ECO:0000313" key="2">
    <source>
        <dbReference type="EMBL" id="MFC7616483.1"/>
    </source>
</evidence>
<dbReference type="GO" id="GO:0032259">
    <property type="term" value="P:methylation"/>
    <property type="evidence" value="ECO:0007669"/>
    <property type="project" value="UniProtKB-KW"/>
</dbReference>
<keyword evidence="3" id="KW-1185">Reference proteome</keyword>
<keyword evidence="2" id="KW-0489">Methyltransferase</keyword>
<gene>
    <name evidence="2" type="ORF">ACFQV2_26465</name>
</gene>
<dbReference type="Pfam" id="PF13649">
    <property type="entry name" value="Methyltransf_25"/>
    <property type="match status" value="1"/>
</dbReference>
<dbReference type="InterPro" id="IPR029063">
    <property type="entry name" value="SAM-dependent_MTases_sf"/>
</dbReference>
<feature type="domain" description="Methyltransferase" evidence="1">
    <location>
        <begin position="40"/>
        <end position="125"/>
    </location>
</feature>
<sequence length="257" mass="27652">MTFTPEWLTLREPADAAARSEALLPPLRAALVNRTRVVVRDVGCGTGSMARWLAPRLPMPQHWVLQDRDPALLAAAARMVTGVPAETHQADLSTLTPSDLSDTDLVTASALLDLLTAEEINTLATACTGRPTLLTLSVAGVVELTPTHPLDAEFQSAFNDHQRRTESSRRLLGPDAIPVATDAFESAGFTVTTAPSPWRLGPTEAALTKEWLQGWVSAAVEQEPSLAEAPAYLTHRLSAPLRAVVHHTDLLALPRTE</sequence>
<keyword evidence="2" id="KW-0808">Transferase</keyword>
<dbReference type="SUPFAM" id="SSF53335">
    <property type="entry name" value="S-adenosyl-L-methionine-dependent methyltransferases"/>
    <property type="match status" value="1"/>
</dbReference>